<dbReference type="Proteomes" id="UP000604046">
    <property type="component" value="Unassembled WGS sequence"/>
</dbReference>
<name>A0A812TUQ7_9DINO</name>
<dbReference type="InterPro" id="IPR029063">
    <property type="entry name" value="SAM-dependent_MTases_sf"/>
</dbReference>
<comment type="caution">
    <text evidence="1">The sequence shown here is derived from an EMBL/GenBank/DDBJ whole genome shotgun (WGS) entry which is preliminary data.</text>
</comment>
<protein>
    <submittedName>
        <fullName evidence="1">Clec16a protein</fullName>
    </submittedName>
</protein>
<gene>
    <name evidence="1" type="primary">Clec16a</name>
    <name evidence="1" type="ORF">SNAT2548_LOCUS30147</name>
</gene>
<evidence type="ECO:0000313" key="1">
    <source>
        <dbReference type="EMBL" id="CAE7537811.1"/>
    </source>
</evidence>
<sequence>MLRPQNVDSDHLLPKAEWSASVGGEYDSWELRRSLFQALLYAAGSEVLRFLIRRVFSVDEKIGDFGAFKGHYAAWLNDTGLVQVMAYDGIANVTSMTGGKVQHQQLGQLHMQQNRLPRFEISSASRGQRFDLGRRFDWVMSLEVGEHLPSTAASTFLSNIRRHAVKGAVISWGTPDFPSVHHPNLLTEVPMVIGGNK</sequence>
<dbReference type="EMBL" id="CAJNDS010002593">
    <property type="protein sequence ID" value="CAE7537811.1"/>
    <property type="molecule type" value="Genomic_DNA"/>
</dbReference>
<accession>A0A812TUQ7</accession>
<dbReference type="AlphaFoldDB" id="A0A812TUQ7"/>
<reference evidence="1" key="1">
    <citation type="submission" date="2021-02" db="EMBL/GenBank/DDBJ databases">
        <authorList>
            <person name="Dougan E. K."/>
            <person name="Rhodes N."/>
            <person name="Thang M."/>
            <person name="Chan C."/>
        </authorList>
    </citation>
    <scope>NUCLEOTIDE SEQUENCE</scope>
</reference>
<dbReference type="Gene3D" id="3.40.50.150">
    <property type="entry name" value="Vaccinia Virus protein VP39"/>
    <property type="match status" value="1"/>
</dbReference>
<keyword evidence="2" id="KW-1185">Reference proteome</keyword>
<dbReference type="SUPFAM" id="SSF53335">
    <property type="entry name" value="S-adenosyl-L-methionine-dependent methyltransferases"/>
    <property type="match status" value="1"/>
</dbReference>
<proteinExistence type="predicted"/>
<evidence type="ECO:0000313" key="2">
    <source>
        <dbReference type="Proteomes" id="UP000604046"/>
    </source>
</evidence>
<organism evidence="1 2">
    <name type="scientific">Symbiodinium natans</name>
    <dbReference type="NCBI Taxonomy" id="878477"/>
    <lineage>
        <taxon>Eukaryota</taxon>
        <taxon>Sar</taxon>
        <taxon>Alveolata</taxon>
        <taxon>Dinophyceae</taxon>
        <taxon>Suessiales</taxon>
        <taxon>Symbiodiniaceae</taxon>
        <taxon>Symbiodinium</taxon>
    </lineage>
</organism>
<dbReference type="OrthoDB" id="406773at2759"/>